<evidence type="ECO:0000313" key="5">
    <source>
        <dbReference type="EMBL" id="CAF4498034.1"/>
    </source>
</evidence>
<evidence type="ECO:0000313" key="6">
    <source>
        <dbReference type="EMBL" id="CAF4776003.1"/>
    </source>
</evidence>
<keyword evidence="9" id="KW-1185">Reference proteome</keyword>
<dbReference type="Proteomes" id="UP000663833">
    <property type="component" value="Unassembled WGS sequence"/>
</dbReference>
<dbReference type="EMBL" id="CAJOBQ010000217">
    <property type="protein sequence ID" value="CAF4296715.1"/>
    <property type="molecule type" value="Genomic_DNA"/>
</dbReference>
<proteinExistence type="predicted"/>
<dbReference type="Proteomes" id="UP000663848">
    <property type="component" value="Unassembled WGS sequence"/>
</dbReference>
<gene>
    <name evidence="4" type="ORF">HFQ381_LOCUS26931</name>
    <name evidence="1" type="ORF">LUA448_LOCUS5205</name>
    <name evidence="7" type="ORF">QYT958_LOCUS27010</name>
    <name evidence="2" type="ORF">TIS948_LOCUS20590</name>
    <name evidence="6" type="ORF">TOA249_LOCUS21868</name>
    <name evidence="3" type="ORF">TSG867_LOCUS5977</name>
    <name evidence="5" type="ORF">UJA718_LOCUS26116</name>
</gene>
<protein>
    <submittedName>
        <fullName evidence="2">Uncharacterized protein</fullName>
    </submittedName>
</protein>
<evidence type="ECO:0000313" key="2">
    <source>
        <dbReference type="EMBL" id="CAF3324940.1"/>
    </source>
</evidence>
<dbReference type="EMBL" id="CAJOBO010003350">
    <property type="protein sequence ID" value="CAF4489746.1"/>
    <property type="molecule type" value="Genomic_DNA"/>
</dbReference>
<dbReference type="Proteomes" id="UP000663851">
    <property type="component" value="Unassembled WGS sequence"/>
</dbReference>
<dbReference type="EMBL" id="CAJNYD010000423">
    <property type="protein sequence ID" value="CAF3257666.1"/>
    <property type="molecule type" value="Genomic_DNA"/>
</dbReference>
<dbReference type="EMBL" id="CAJOBR010006666">
    <property type="protein sequence ID" value="CAF4848761.1"/>
    <property type="molecule type" value="Genomic_DNA"/>
</dbReference>
<dbReference type="AlphaFoldDB" id="A0A817TMZ8"/>
<dbReference type="EMBL" id="CAJOBP010006665">
    <property type="protein sequence ID" value="CAF4498034.1"/>
    <property type="molecule type" value="Genomic_DNA"/>
</dbReference>
<evidence type="ECO:0000313" key="9">
    <source>
        <dbReference type="Proteomes" id="UP000663873"/>
    </source>
</evidence>
<dbReference type="EMBL" id="CAJOBS010001933">
    <property type="protein sequence ID" value="CAF4776003.1"/>
    <property type="molecule type" value="Genomic_DNA"/>
</dbReference>
<evidence type="ECO:0000313" key="4">
    <source>
        <dbReference type="EMBL" id="CAF4489746.1"/>
    </source>
</evidence>
<evidence type="ECO:0000313" key="3">
    <source>
        <dbReference type="EMBL" id="CAF4296715.1"/>
    </source>
</evidence>
<dbReference type="Proteomes" id="UP000663838">
    <property type="component" value="Unassembled WGS sequence"/>
</dbReference>
<dbReference type="Proteomes" id="UP000663825">
    <property type="component" value="Unassembled WGS sequence"/>
</dbReference>
<dbReference type="Proteomes" id="UP000663873">
    <property type="component" value="Unassembled WGS sequence"/>
</dbReference>
<reference evidence="2" key="1">
    <citation type="submission" date="2021-02" db="EMBL/GenBank/DDBJ databases">
        <authorList>
            <person name="Nowell W R."/>
        </authorList>
    </citation>
    <scope>NUCLEOTIDE SEQUENCE</scope>
</reference>
<organism evidence="2 8">
    <name type="scientific">Rotaria socialis</name>
    <dbReference type="NCBI Taxonomy" id="392032"/>
    <lineage>
        <taxon>Eukaryota</taxon>
        <taxon>Metazoa</taxon>
        <taxon>Spiralia</taxon>
        <taxon>Gnathifera</taxon>
        <taxon>Rotifera</taxon>
        <taxon>Eurotatoria</taxon>
        <taxon>Bdelloidea</taxon>
        <taxon>Philodinida</taxon>
        <taxon>Philodinidae</taxon>
        <taxon>Rotaria</taxon>
    </lineage>
</organism>
<name>A0A817TMZ8_9BILA</name>
<dbReference type="EMBL" id="CAJNXB010003574">
    <property type="protein sequence ID" value="CAF3324940.1"/>
    <property type="molecule type" value="Genomic_DNA"/>
</dbReference>
<accession>A0A817TMZ8</accession>
<dbReference type="Proteomes" id="UP000663862">
    <property type="component" value="Unassembled WGS sequence"/>
</dbReference>
<comment type="caution">
    <text evidence="2">The sequence shown here is derived from an EMBL/GenBank/DDBJ whole genome shotgun (WGS) entry which is preliminary data.</text>
</comment>
<evidence type="ECO:0000313" key="8">
    <source>
        <dbReference type="Proteomes" id="UP000663825"/>
    </source>
</evidence>
<sequence length="74" mass="8526">MSSTTMKPSIYRLSSSSHPKRTLLNQYLDSELLSQDGNIQKDYHDLMSYLDKSYLNENLLLVINDLKVTLNSDD</sequence>
<evidence type="ECO:0000313" key="1">
    <source>
        <dbReference type="EMBL" id="CAF3257666.1"/>
    </source>
</evidence>
<evidence type="ECO:0000313" key="7">
    <source>
        <dbReference type="EMBL" id="CAF4848761.1"/>
    </source>
</evidence>